<keyword evidence="2" id="KW-1185">Reference proteome</keyword>
<reference evidence="1 2" key="1">
    <citation type="journal article" date="2024" name="BMC Biol.">
        <title>Comparative genomics of Ascetosporea gives new insight into the evolutionary basis for animal parasitism in Rhizaria.</title>
        <authorList>
            <person name="Hiltunen Thoren M."/>
            <person name="Onut-Brannstrom I."/>
            <person name="Alfjorden A."/>
            <person name="Peckova H."/>
            <person name="Swords F."/>
            <person name="Hooper C."/>
            <person name="Holzer A.S."/>
            <person name="Bass D."/>
            <person name="Burki F."/>
        </authorList>
    </citation>
    <scope>NUCLEOTIDE SEQUENCE [LARGE SCALE GENOMIC DNA]</scope>
    <source>
        <strain evidence="1">20-A016</strain>
    </source>
</reference>
<evidence type="ECO:0000313" key="1">
    <source>
        <dbReference type="EMBL" id="MES1922129.1"/>
    </source>
</evidence>
<protein>
    <submittedName>
        <fullName evidence="1">Uncharacterized protein</fullName>
    </submittedName>
</protein>
<accession>A0ABV2AR50</accession>
<dbReference type="Proteomes" id="UP001439008">
    <property type="component" value="Unassembled WGS sequence"/>
</dbReference>
<sequence>MSLFLKRHKILCQSNRINSKHFCQKYFSQKSENQIDDKIPKENKQINDEEYSLHYDHDKLINEDEKFIQDIPGPNNDRTESIETQYQNWRIAKKPFEKRLDLIKKARIPSYKMLTDHLEEFAENSRLEDVKFQANHERKYNKEDAEKVLSHKPKPKEFKTRHFKKDFLDKNILSFKENPETYQKATYVSLLKSGIHYGIYSNWKSEF</sequence>
<proteinExistence type="predicted"/>
<gene>
    <name evidence="1" type="ORF">MHBO_003644</name>
</gene>
<dbReference type="EMBL" id="JBDODL010002259">
    <property type="protein sequence ID" value="MES1922129.1"/>
    <property type="molecule type" value="Genomic_DNA"/>
</dbReference>
<evidence type="ECO:0000313" key="2">
    <source>
        <dbReference type="Proteomes" id="UP001439008"/>
    </source>
</evidence>
<name>A0ABV2AR50_9EUKA</name>
<organism evidence="1 2">
    <name type="scientific">Bonamia ostreae</name>
    <dbReference type="NCBI Taxonomy" id="126728"/>
    <lineage>
        <taxon>Eukaryota</taxon>
        <taxon>Sar</taxon>
        <taxon>Rhizaria</taxon>
        <taxon>Endomyxa</taxon>
        <taxon>Ascetosporea</taxon>
        <taxon>Haplosporida</taxon>
        <taxon>Bonamia</taxon>
    </lineage>
</organism>
<comment type="caution">
    <text evidence="1">The sequence shown here is derived from an EMBL/GenBank/DDBJ whole genome shotgun (WGS) entry which is preliminary data.</text>
</comment>